<dbReference type="EMBL" id="FOHK01000010">
    <property type="protein sequence ID" value="SET63465.1"/>
    <property type="molecule type" value="Genomic_DNA"/>
</dbReference>
<sequence>MPLIISKHAIYLFLLIAIFVAIKHNNKSDHAHLPAEIRLDLDVIAIDTSLRNRDYDLAFSLIEQALRAQPQDNLNDVRTVWLLKHQADIYKRRYHFHLAIKSLESVQKISPSNTIALRIRDLQSLIDRNQSERHKRTTYIAGKDAGLSKTLTGTVNLAYVYINDGLNPQWTGKRRLMNQSYVERIVAFYQREAKKYNQTPPTINVRYFYISSPKGIANKLLRKNTTLPYLLELLVKQSAFSSAQAFVDEIRGDDESNEVALVFHSNFEGRSHAYRCSNKYSYCPTEYAMLTENISRKKYGWVIEQVQAHEILHVFGADDLYHISKAKNFAVTDIMNYYSSDINYATIDPITAWAIGWRGLPIVPFNVEN</sequence>
<dbReference type="STRING" id="349064.SAMN05660429_02283"/>
<reference evidence="1 2" key="1">
    <citation type="submission" date="2016-10" db="EMBL/GenBank/DDBJ databases">
        <authorList>
            <person name="de Groot N.N."/>
        </authorList>
    </citation>
    <scope>NUCLEOTIDE SEQUENCE [LARGE SCALE GENOMIC DNA]</scope>
    <source>
        <strain evidence="1 2">DSM 19706</strain>
    </source>
</reference>
<evidence type="ECO:0000313" key="2">
    <source>
        <dbReference type="Proteomes" id="UP000199308"/>
    </source>
</evidence>
<gene>
    <name evidence="1" type="ORF">SAMN05660429_02283</name>
</gene>
<name>A0A1I0G0H1_THASX</name>
<dbReference type="OrthoDB" id="6395838at2"/>
<dbReference type="Gene3D" id="1.25.40.10">
    <property type="entry name" value="Tetratricopeptide repeat domain"/>
    <property type="match status" value="1"/>
</dbReference>
<evidence type="ECO:0008006" key="3">
    <source>
        <dbReference type="Google" id="ProtNLM"/>
    </source>
</evidence>
<organism evidence="1 2">
    <name type="scientific">Thalassotalea agarivorans</name>
    <name type="common">Thalassomonas agarivorans</name>
    <dbReference type="NCBI Taxonomy" id="349064"/>
    <lineage>
        <taxon>Bacteria</taxon>
        <taxon>Pseudomonadati</taxon>
        <taxon>Pseudomonadota</taxon>
        <taxon>Gammaproteobacteria</taxon>
        <taxon>Alteromonadales</taxon>
        <taxon>Colwelliaceae</taxon>
        <taxon>Thalassotalea</taxon>
    </lineage>
</organism>
<evidence type="ECO:0000313" key="1">
    <source>
        <dbReference type="EMBL" id="SET63465.1"/>
    </source>
</evidence>
<proteinExistence type="predicted"/>
<dbReference type="Proteomes" id="UP000199308">
    <property type="component" value="Unassembled WGS sequence"/>
</dbReference>
<accession>A0A1I0G0H1</accession>
<dbReference type="InterPro" id="IPR011990">
    <property type="entry name" value="TPR-like_helical_dom_sf"/>
</dbReference>
<dbReference type="SUPFAM" id="SSF48452">
    <property type="entry name" value="TPR-like"/>
    <property type="match status" value="1"/>
</dbReference>
<dbReference type="AlphaFoldDB" id="A0A1I0G0H1"/>
<protein>
    <recommendedName>
        <fullName evidence="3">Tetratricopeptide repeat-containing protein</fullName>
    </recommendedName>
</protein>
<dbReference type="RefSeq" id="WP_093330433.1">
    <property type="nucleotide sequence ID" value="NZ_AP027363.1"/>
</dbReference>
<keyword evidence="2" id="KW-1185">Reference proteome</keyword>